<keyword evidence="1" id="KW-0812">Transmembrane</keyword>
<evidence type="ECO:0000256" key="1">
    <source>
        <dbReference type="SAM" id="Phobius"/>
    </source>
</evidence>
<dbReference type="EC" id="2.8.2.-" evidence="2"/>
<dbReference type="Gene3D" id="3.40.50.300">
    <property type="entry name" value="P-loop containing nucleotide triphosphate hydrolases"/>
    <property type="match status" value="1"/>
</dbReference>
<proteinExistence type="predicted"/>
<dbReference type="InterPro" id="IPR027417">
    <property type="entry name" value="P-loop_NTPase"/>
</dbReference>
<dbReference type="EMBL" id="JAVRHV010000001">
    <property type="protein sequence ID" value="MDT0551887.1"/>
    <property type="molecule type" value="Genomic_DNA"/>
</dbReference>
<organism evidence="2 3">
    <name type="scientific">Urechidicola vernalis</name>
    <dbReference type="NCBI Taxonomy" id="3075600"/>
    <lineage>
        <taxon>Bacteria</taxon>
        <taxon>Pseudomonadati</taxon>
        <taxon>Bacteroidota</taxon>
        <taxon>Flavobacteriia</taxon>
        <taxon>Flavobacteriales</taxon>
        <taxon>Flavobacteriaceae</taxon>
        <taxon>Urechidicola</taxon>
    </lineage>
</organism>
<protein>
    <submittedName>
        <fullName evidence="2">Sulfotransferase</fullName>
        <ecNumber evidence="2">2.8.2.-</ecNumber>
    </submittedName>
</protein>
<dbReference type="Pfam" id="PF13469">
    <property type="entry name" value="Sulfotransfer_3"/>
    <property type="match status" value="1"/>
</dbReference>
<keyword evidence="1" id="KW-1133">Transmembrane helix</keyword>
<dbReference type="GO" id="GO:0016740">
    <property type="term" value="F:transferase activity"/>
    <property type="evidence" value="ECO:0007669"/>
    <property type="project" value="UniProtKB-KW"/>
</dbReference>
<reference evidence="2 3" key="1">
    <citation type="submission" date="2023-09" db="EMBL/GenBank/DDBJ databases">
        <authorList>
            <person name="Rey-Velasco X."/>
        </authorList>
    </citation>
    <scope>NUCLEOTIDE SEQUENCE [LARGE SCALE GENOMIC DNA]</scope>
    <source>
        <strain evidence="2 3">P050</strain>
    </source>
</reference>
<evidence type="ECO:0000313" key="3">
    <source>
        <dbReference type="Proteomes" id="UP001252186"/>
    </source>
</evidence>
<dbReference type="PANTHER" id="PTHR36451">
    <property type="entry name" value="PAPS-DEPENDENT SULFOTRANSFERASE STF3"/>
    <property type="match status" value="1"/>
</dbReference>
<gene>
    <name evidence="2" type="ORF">RM519_01395</name>
</gene>
<keyword evidence="1" id="KW-0472">Membrane</keyword>
<accession>A0ABU2Y123</accession>
<dbReference type="PANTHER" id="PTHR36451:SF1">
    <property type="entry name" value="OMEGA-HYDROXY-BETA-DIHYDROMENAQUINONE-9 SULFOTRANSFERASE STF3"/>
    <property type="match status" value="1"/>
</dbReference>
<dbReference type="SUPFAM" id="SSF52540">
    <property type="entry name" value="P-loop containing nucleoside triphosphate hydrolases"/>
    <property type="match status" value="1"/>
</dbReference>
<name>A0ABU2Y123_9FLAO</name>
<dbReference type="InterPro" id="IPR052736">
    <property type="entry name" value="Stf3_sulfotransferase"/>
</dbReference>
<dbReference type="Proteomes" id="UP001252186">
    <property type="component" value="Unassembled WGS sequence"/>
</dbReference>
<keyword evidence="2" id="KW-0808">Transferase</keyword>
<dbReference type="RefSeq" id="WP_311591699.1">
    <property type="nucleotide sequence ID" value="NZ_JAVRHV010000001.1"/>
</dbReference>
<sequence length="381" mass="45049">MKKKERNKGVLFPPLVGYSFPSLIRVLRVHHISPQYYLKVLFILLINLINLPFRLYEQVFVNPRFRGKPIKNAPIFIIGHWRSGTTHLHNLLSQDAQMGYVTTYQSVFPDTLFNKLGRLLFRGFMKFLIPEKREGDNVVLNPKLPQEEEFTIGHRVPLSYYLFWFFPKKSAIIFKRCIKLNGIHKENKNKWIEEYKLIISKALKNTNGDIFLSKNPPNTARIDVLLEMFPNAKFIHIHRNPFDVYLSTQNFFRKMMPHLQLENINKEEVNELVIEGYNRLMQDYFKNKDLIPKDNLYELSFDDLESSSMNCLKEIYKKLQINGFDEASIKFEKYIDAMKSYKKNKLSVDQKELDLVSEQWAFMTSTYNYSVPAHIEILNNA</sequence>
<evidence type="ECO:0000313" key="2">
    <source>
        <dbReference type="EMBL" id="MDT0551887.1"/>
    </source>
</evidence>
<keyword evidence="3" id="KW-1185">Reference proteome</keyword>
<feature type="transmembrane region" description="Helical" evidence="1">
    <location>
        <begin position="36"/>
        <end position="56"/>
    </location>
</feature>
<comment type="caution">
    <text evidence="2">The sequence shown here is derived from an EMBL/GenBank/DDBJ whole genome shotgun (WGS) entry which is preliminary data.</text>
</comment>